<dbReference type="Gene3D" id="1.10.275.10">
    <property type="entry name" value="Fumarase/aspartase (N-terminal domain)"/>
    <property type="match status" value="1"/>
</dbReference>
<dbReference type="FunFam" id="1.10.40.30:FF:000001">
    <property type="entry name" value="Argininosuccinate lyase"/>
    <property type="match status" value="1"/>
</dbReference>
<dbReference type="EC" id="4.3.2.1" evidence="2 6"/>
<dbReference type="OrthoDB" id="9769623at2"/>
<accession>A0A1H6FWM8</accession>
<dbReference type="PRINTS" id="PR00145">
    <property type="entry name" value="ARGSUCLYASE"/>
</dbReference>
<dbReference type="PROSITE" id="PS00163">
    <property type="entry name" value="FUMARATE_LYASES"/>
    <property type="match status" value="1"/>
</dbReference>
<sequence length="456" mass="50400">MSRFAEPQHPLFQAINRSLDCDRRLWPQDVRLSRAHARMLARIGVLSDDELATLLKGLDQVEAELAAGNFPFRADDEDIHMAIERRLTELVGPVGAKIHTARSRNDQVATDVAMFVRERAEAAIDLLSTLMAVLLERAEEHLDWALPSYTHLQRAQPVYLSHHLLAHFWRFDRDRRRFRHVVDLADELPLGSGAAAGVTFANDRRFLASELGFSRIAENSLDAVSSRDCVLDYLAAAAICTTHLSQLGAEVVLWSSAEFGFCESADRFASGSSLMPQKKNPDAAELLRAKAPRASGALAALLGVLHGLPLTYNKDLQEDKRHLFDAVDTLELALRVAAEQLRALRFNRKRMESAARDEFMAATDIADMLVRAGVPFREAHRRVGALVREAVEQGVTLSQLDDATLRSRLAELDPQAVRSALALEAQLESKISAGGTALARVREQVANARTRLAADA</sequence>
<dbReference type="PANTHER" id="PTHR43814">
    <property type="entry name" value="ARGININOSUCCINATE LYASE"/>
    <property type="match status" value="1"/>
</dbReference>
<evidence type="ECO:0000256" key="5">
    <source>
        <dbReference type="ARBA" id="ARBA00023239"/>
    </source>
</evidence>
<comment type="catalytic activity">
    <reaction evidence="6">
        <text>2-(N(omega)-L-arginino)succinate = fumarate + L-arginine</text>
        <dbReference type="Rhea" id="RHEA:24020"/>
        <dbReference type="ChEBI" id="CHEBI:29806"/>
        <dbReference type="ChEBI" id="CHEBI:32682"/>
        <dbReference type="ChEBI" id="CHEBI:57472"/>
        <dbReference type="EC" id="4.3.2.1"/>
    </reaction>
</comment>
<dbReference type="Proteomes" id="UP000222056">
    <property type="component" value="Unassembled WGS sequence"/>
</dbReference>
<dbReference type="GO" id="GO:0042450">
    <property type="term" value="P:L-arginine biosynthetic process via ornithine"/>
    <property type="evidence" value="ECO:0007669"/>
    <property type="project" value="UniProtKB-UniRule"/>
</dbReference>
<evidence type="ECO:0000259" key="8">
    <source>
        <dbReference type="Pfam" id="PF14698"/>
    </source>
</evidence>
<protein>
    <recommendedName>
        <fullName evidence="2 6">Argininosuccinate lyase</fullName>
        <shortName evidence="6">ASAL</shortName>
        <ecNumber evidence="2 6">4.3.2.1</ecNumber>
    </recommendedName>
    <alternativeName>
        <fullName evidence="6">Arginosuccinase</fullName>
    </alternativeName>
</protein>
<proteinExistence type="inferred from homology"/>
<dbReference type="Gene3D" id="1.10.40.30">
    <property type="entry name" value="Fumarase/aspartase (C-terminal domain)"/>
    <property type="match status" value="1"/>
</dbReference>
<dbReference type="Pfam" id="PF00206">
    <property type="entry name" value="Lyase_1"/>
    <property type="match status" value="1"/>
</dbReference>
<organism evidence="9 10">
    <name type="scientific">Thermoleophilum album</name>
    <dbReference type="NCBI Taxonomy" id="29539"/>
    <lineage>
        <taxon>Bacteria</taxon>
        <taxon>Bacillati</taxon>
        <taxon>Actinomycetota</taxon>
        <taxon>Thermoleophilia</taxon>
        <taxon>Thermoleophilales</taxon>
        <taxon>Thermoleophilaceae</taxon>
        <taxon>Thermoleophilum</taxon>
    </lineage>
</organism>
<dbReference type="RefSeq" id="WP_093118219.1">
    <property type="nucleotide sequence ID" value="NZ_FNWJ01000002.1"/>
</dbReference>
<dbReference type="InterPro" id="IPR020557">
    <property type="entry name" value="Fumarate_lyase_CS"/>
</dbReference>
<dbReference type="InterPro" id="IPR009049">
    <property type="entry name" value="Argininosuccinate_lyase"/>
</dbReference>
<keyword evidence="10" id="KW-1185">Reference proteome</keyword>
<dbReference type="SUPFAM" id="SSF48557">
    <property type="entry name" value="L-aspartase-like"/>
    <property type="match status" value="1"/>
</dbReference>
<reference evidence="10" key="1">
    <citation type="submission" date="2016-10" db="EMBL/GenBank/DDBJ databases">
        <authorList>
            <person name="Varghese N."/>
            <person name="Submissions S."/>
        </authorList>
    </citation>
    <scope>NUCLEOTIDE SEQUENCE [LARGE SCALE GENOMIC DNA]</scope>
    <source>
        <strain evidence="10">ATCC 35263</strain>
    </source>
</reference>
<evidence type="ECO:0000259" key="7">
    <source>
        <dbReference type="Pfam" id="PF00206"/>
    </source>
</evidence>
<keyword evidence="3 6" id="KW-0055">Arginine biosynthesis</keyword>
<keyword evidence="4 6" id="KW-0028">Amino-acid biosynthesis</keyword>
<dbReference type="FunFam" id="1.20.200.10:FF:000015">
    <property type="entry name" value="argininosuccinate lyase isoform X2"/>
    <property type="match status" value="1"/>
</dbReference>
<dbReference type="Pfam" id="PF14698">
    <property type="entry name" value="ASL_C2"/>
    <property type="match status" value="1"/>
</dbReference>
<dbReference type="InterPro" id="IPR029419">
    <property type="entry name" value="Arg_succ_lyase_C"/>
</dbReference>
<evidence type="ECO:0000313" key="9">
    <source>
        <dbReference type="EMBL" id="SEH14832.1"/>
    </source>
</evidence>
<dbReference type="STRING" id="29539.SAMN02745716_1754"/>
<evidence type="ECO:0000256" key="2">
    <source>
        <dbReference type="ARBA" id="ARBA00012338"/>
    </source>
</evidence>
<dbReference type="InterPro" id="IPR022761">
    <property type="entry name" value="Fumarate_lyase_N"/>
</dbReference>
<dbReference type="FunFam" id="1.10.275.10:FF:000002">
    <property type="entry name" value="Argininosuccinate lyase"/>
    <property type="match status" value="1"/>
</dbReference>
<dbReference type="GO" id="GO:0005829">
    <property type="term" value="C:cytosol"/>
    <property type="evidence" value="ECO:0007669"/>
    <property type="project" value="TreeGrafter"/>
</dbReference>
<comment type="subcellular location">
    <subcellularLocation>
        <location evidence="6">Cytoplasm</location>
    </subcellularLocation>
</comment>
<dbReference type="UniPathway" id="UPA00068">
    <property type="reaction ID" value="UER00114"/>
</dbReference>
<comment type="pathway">
    <text evidence="1 6">Amino-acid biosynthesis; L-arginine biosynthesis; L-arginine from L-ornithine and carbamoyl phosphate: step 3/3.</text>
</comment>
<dbReference type="CDD" id="cd01359">
    <property type="entry name" value="Argininosuccinate_lyase"/>
    <property type="match status" value="1"/>
</dbReference>
<dbReference type="Gene3D" id="1.20.200.10">
    <property type="entry name" value="Fumarase/aspartase (Central domain)"/>
    <property type="match status" value="1"/>
</dbReference>
<evidence type="ECO:0000256" key="3">
    <source>
        <dbReference type="ARBA" id="ARBA00022571"/>
    </source>
</evidence>
<feature type="domain" description="Fumarate lyase N-terminal" evidence="7">
    <location>
        <begin position="3"/>
        <end position="296"/>
    </location>
</feature>
<feature type="domain" description="Argininosuccinate lyase C-terminal" evidence="8">
    <location>
        <begin position="359"/>
        <end position="426"/>
    </location>
</feature>
<dbReference type="InterPro" id="IPR000362">
    <property type="entry name" value="Fumarate_lyase_fam"/>
</dbReference>
<dbReference type="GO" id="GO:0004056">
    <property type="term" value="F:argininosuccinate lyase activity"/>
    <property type="evidence" value="ECO:0007669"/>
    <property type="project" value="UniProtKB-UniRule"/>
</dbReference>
<dbReference type="HAMAP" id="MF_00006">
    <property type="entry name" value="Arg_succ_lyase"/>
    <property type="match status" value="1"/>
</dbReference>
<comment type="similarity">
    <text evidence="6">Belongs to the lyase 1 family. Argininosuccinate lyase subfamily.</text>
</comment>
<dbReference type="InterPro" id="IPR024083">
    <property type="entry name" value="Fumarase/histidase_N"/>
</dbReference>
<keyword evidence="5 6" id="KW-0456">Lyase</keyword>
<evidence type="ECO:0000313" key="10">
    <source>
        <dbReference type="Proteomes" id="UP000222056"/>
    </source>
</evidence>
<evidence type="ECO:0000256" key="4">
    <source>
        <dbReference type="ARBA" id="ARBA00022605"/>
    </source>
</evidence>
<evidence type="ECO:0000256" key="6">
    <source>
        <dbReference type="HAMAP-Rule" id="MF_00006"/>
    </source>
</evidence>
<dbReference type="NCBIfam" id="TIGR00838">
    <property type="entry name" value="argH"/>
    <property type="match status" value="1"/>
</dbReference>
<dbReference type="EMBL" id="FNWJ01000002">
    <property type="protein sequence ID" value="SEH14832.1"/>
    <property type="molecule type" value="Genomic_DNA"/>
</dbReference>
<dbReference type="PANTHER" id="PTHR43814:SF1">
    <property type="entry name" value="ARGININOSUCCINATE LYASE"/>
    <property type="match status" value="1"/>
</dbReference>
<evidence type="ECO:0000256" key="1">
    <source>
        <dbReference type="ARBA" id="ARBA00004941"/>
    </source>
</evidence>
<keyword evidence="6" id="KW-0963">Cytoplasm</keyword>
<name>A0A1H6FWM8_THEAL</name>
<dbReference type="PRINTS" id="PR00149">
    <property type="entry name" value="FUMRATELYASE"/>
</dbReference>
<dbReference type="InterPro" id="IPR008948">
    <property type="entry name" value="L-Aspartase-like"/>
</dbReference>
<dbReference type="AlphaFoldDB" id="A0A1H6FWM8"/>
<gene>
    <name evidence="6" type="primary">argH</name>
    <name evidence="9" type="ORF">SAMN02745716_1754</name>
</gene>